<dbReference type="GO" id="GO:0046872">
    <property type="term" value="F:metal ion binding"/>
    <property type="evidence" value="ECO:0007669"/>
    <property type="project" value="UniProtKB-KW"/>
</dbReference>
<comment type="subunit">
    <text evidence="3">Homotrimer.</text>
</comment>
<proteinExistence type="inferred from homology"/>
<dbReference type="SMART" id="SM00607">
    <property type="entry name" value="FTP"/>
    <property type="match status" value="1"/>
</dbReference>
<dbReference type="PANTHER" id="PTHR45713:SF6">
    <property type="entry name" value="F5_8 TYPE C DOMAIN-CONTAINING PROTEIN"/>
    <property type="match status" value="1"/>
</dbReference>
<reference evidence="10" key="3">
    <citation type="submission" date="2015-06" db="UniProtKB">
        <authorList>
            <consortium name="EnsemblMetazoa"/>
        </authorList>
    </citation>
    <scope>IDENTIFICATION</scope>
</reference>
<evidence type="ECO:0000313" key="11">
    <source>
        <dbReference type="Proteomes" id="UP000015101"/>
    </source>
</evidence>
<dbReference type="InterPro" id="IPR008979">
    <property type="entry name" value="Galactose-bd-like_sf"/>
</dbReference>
<keyword evidence="4" id="KW-0479">Metal-binding</keyword>
<dbReference type="GO" id="GO:0010185">
    <property type="term" value="P:regulation of cellular defense response"/>
    <property type="evidence" value="ECO:0007669"/>
    <property type="project" value="UniProtKB-ARBA"/>
</dbReference>
<name>T1EPN5_HELRO</name>
<dbReference type="RefSeq" id="XP_009015286.1">
    <property type="nucleotide sequence ID" value="XM_009017038.1"/>
</dbReference>
<evidence type="ECO:0000313" key="9">
    <source>
        <dbReference type="EMBL" id="ESO05918.1"/>
    </source>
</evidence>
<dbReference type="Proteomes" id="UP000015101">
    <property type="component" value="Unassembled WGS sequence"/>
</dbReference>
<evidence type="ECO:0000256" key="1">
    <source>
        <dbReference type="ARBA" id="ARBA00002219"/>
    </source>
</evidence>
<dbReference type="HOGENOM" id="CLU_832292_0_0_1"/>
<evidence type="ECO:0000256" key="5">
    <source>
        <dbReference type="ARBA" id="ARBA00022734"/>
    </source>
</evidence>
<dbReference type="GO" id="GO:0001868">
    <property type="term" value="P:regulation of complement activation, lectin pathway"/>
    <property type="evidence" value="ECO:0007669"/>
    <property type="project" value="UniProtKB-ARBA"/>
</dbReference>
<dbReference type="GeneID" id="20198535"/>
<keyword evidence="11" id="KW-1185">Reference proteome</keyword>
<dbReference type="PANTHER" id="PTHR45713">
    <property type="entry name" value="FTP DOMAIN-CONTAINING PROTEIN"/>
    <property type="match status" value="1"/>
</dbReference>
<gene>
    <name evidence="10" type="primary">20198535</name>
    <name evidence="9" type="ORF">HELRODRAFT_160011</name>
</gene>
<evidence type="ECO:0000256" key="2">
    <source>
        <dbReference type="ARBA" id="ARBA00010147"/>
    </source>
</evidence>
<dbReference type="CTD" id="20198535"/>
<evidence type="ECO:0000256" key="7">
    <source>
        <dbReference type="ARBA" id="ARBA00023157"/>
    </source>
</evidence>
<comment type="similarity">
    <text evidence="2">Belongs to the fucolectin family.</text>
</comment>
<dbReference type="EMBL" id="KB096324">
    <property type="protein sequence ID" value="ESO05918.1"/>
    <property type="molecule type" value="Genomic_DNA"/>
</dbReference>
<organism evidence="10 11">
    <name type="scientific">Helobdella robusta</name>
    <name type="common">Californian leech</name>
    <dbReference type="NCBI Taxonomy" id="6412"/>
    <lineage>
        <taxon>Eukaryota</taxon>
        <taxon>Metazoa</taxon>
        <taxon>Spiralia</taxon>
        <taxon>Lophotrochozoa</taxon>
        <taxon>Annelida</taxon>
        <taxon>Clitellata</taxon>
        <taxon>Hirudinea</taxon>
        <taxon>Rhynchobdellida</taxon>
        <taxon>Glossiphoniidae</taxon>
        <taxon>Helobdella</taxon>
    </lineage>
</organism>
<accession>T1EPN5</accession>
<reference evidence="11" key="1">
    <citation type="submission" date="2012-12" db="EMBL/GenBank/DDBJ databases">
        <authorList>
            <person name="Hellsten U."/>
            <person name="Grimwood J."/>
            <person name="Chapman J.A."/>
            <person name="Shapiro H."/>
            <person name="Aerts A."/>
            <person name="Otillar R.P."/>
            <person name="Terry A.Y."/>
            <person name="Boore J.L."/>
            <person name="Simakov O."/>
            <person name="Marletaz F."/>
            <person name="Cho S.-J."/>
            <person name="Edsinger-Gonzales E."/>
            <person name="Havlak P."/>
            <person name="Kuo D.-H."/>
            <person name="Larsson T."/>
            <person name="Lv J."/>
            <person name="Arendt D."/>
            <person name="Savage R."/>
            <person name="Osoegawa K."/>
            <person name="de Jong P."/>
            <person name="Lindberg D.R."/>
            <person name="Seaver E.C."/>
            <person name="Weisblat D.A."/>
            <person name="Putnam N.H."/>
            <person name="Grigoriev I.V."/>
            <person name="Rokhsar D.S."/>
        </authorList>
    </citation>
    <scope>NUCLEOTIDE SEQUENCE</scope>
</reference>
<sequence>MNSSKVNEVILSAIYSGASTTPGFGVNQSLEGFRNVDILGCVPAIIKCAFVCQMAPSCTNFNYKSEVQMCELFTKPAFKLSSQLNCTSYQDIRSNDNNNTNTVNQTNLSLMKPTCQSSMYVTTLSFSGYSWLAVDGVAASNAAGGQCSHTTNETPPKITAWWMVDLLGIFTVVYVRVFARIDYIERYTNLTVGLTNISWSVQRPVRNMYGLCGYFDEKLTTGGVWFRINCTNSNNNGPSSSSLPLTARYIIIQHSEQVKNNQLALCEVQVIAIPCSDFKPVVGVLTGGVRQRGFHFSRLNLVDLNTEKIPKCLLRSSKIFQIQKAETNLRNQND</sequence>
<protein>
    <recommendedName>
        <fullName evidence="8">Fucolectin tachylectin-4 pentraxin-1 domain-containing protein</fullName>
    </recommendedName>
</protein>
<evidence type="ECO:0000256" key="4">
    <source>
        <dbReference type="ARBA" id="ARBA00022723"/>
    </source>
</evidence>
<dbReference type="SUPFAM" id="SSF49785">
    <property type="entry name" value="Galactose-binding domain-like"/>
    <property type="match status" value="1"/>
</dbReference>
<evidence type="ECO:0000256" key="6">
    <source>
        <dbReference type="ARBA" id="ARBA00022837"/>
    </source>
</evidence>
<evidence type="ECO:0000313" key="10">
    <source>
        <dbReference type="EnsemblMetazoa" id="HelroP160011"/>
    </source>
</evidence>
<dbReference type="Gene3D" id="2.60.120.260">
    <property type="entry name" value="Galactose-binding domain-like"/>
    <property type="match status" value="1"/>
</dbReference>
<evidence type="ECO:0000256" key="3">
    <source>
        <dbReference type="ARBA" id="ARBA00011233"/>
    </source>
</evidence>
<dbReference type="InParanoid" id="T1EPN5"/>
<dbReference type="EMBL" id="AMQM01000463">
    <property type="status" value="NOT_ANNOTATED_CDS"/>
    <property type="molecule type" value="Genomic_DNA"/>
</dbReference>
<dbReference type="AlphaFoldDB" id="T1EPN5"/>
<reference evidence="9 11" key="2">
    <citation type="journal article" date="2013" name="Nature">
        <title>Insights into bilaterian evolution from three spiralian genomes.</title>
        <authorList>
            <person name="Simakov O."/>
            <person name="Marletaz F."/>
            <person name="Cho S.J."/>
            <person name="Edsinger-Gonzales E."/>
            <person name="Havlak P."/>
            <person name="Hellsten U."/>
            <person name="Kuo D.H."/>
            <person name="Larsson T."/>
            <person name="Lv J."/>
            <person name="Arendt D."/>
            <person name="Savage R."/>
            <person name="Osoegawa K."/>
            <person name="de Jong P."/>
            <person name="Grimwood J."/>
            <person name="Chapman J.A."/>
            <person name="Shapiro H."/>
            <person name="Aerts A."/>
            <person name="Otillar R.P."/>
            <person name="Terry A.Y."/>
            <person name="Boore J.L."/>
            <person name="Grigoriev I.V."/>
            <person name="Lindberg D.R."/>
            <person name="Seaver E.C."/>
            <person name="Weisblat D.A."/>
            <person name="Putnam N.H."/>
            <person name="Rokhsar D.S."/>
        </authorList>
    </citation>
    <scope>NUCLEOTIDE SEQUENCE</scope>
</reference>
<keyword evidence="5" id="KW-0430">Lectin</keyword>
<dbReference type="KEGG" id="hro:HELRODRAFT_160011"/>
<comment type="function">
    <text evidence="1">Acts as a defensive agent. Recognizes blood group fucosylated oligosaccharides including A, B, H and Lewis B-type antigens. Does not recognize Lewis A antigen and has low affinity for monovalent haptens.</text>
</comment>
<dbReference type="InterPro" id="IPR051941">
    <property type="entry name" value="BG_Antigen-Binding_Lectin"/>
</dbReference>
<feature type="domain" description="Fucolectin tachylectin-4 pentraxin-1" evidence="8">
    <location>
        <begin position="105"/>
        <end position="276"/>
    </location>
</feature>
<dbReference type="EnsemblMetazoa" id="HelroT160011">
    <property type="protein sequence ID" value="HelroP160011"/>
    <property type="gene ID" value="HelroG160011"/>
</dbReference>
<keyword evidence="7" id="KW-1015">Disulfide bond</keyword>
<dbReference type="InterPro" id="IPR006585">
    <property type="entry name" value="FTP1"/>
</dbReference>
<keyword evidence="6" id="KW-0106">Calcium</keyword>
<dbReference type="GO" id="GO:0042806">
    <property type="term" value="F:fucose binding"/>
    <property type="evidence" value="ECO:0007669"/>
    <property type="project" value="UniProtKB-ARBA"/>
</dbReference>
<evidence type="ECO:0000259" key="8">
    <source>
        <dbReference type="SMART" id="SM00607"/>
    </source>
</evidence>